<feature type="domain" description="Isochorismatase-like" evidence="8">
    <location>
        <begin position="5"/>
        <end position="192"/>
    </location>
</feature>
<reference evidence="9 10" key="1">
    <citation type="submission" date="2021-05" db="EMBL/GenBank/DDBJ databases">
        <title>The draft genome of Geobacter chapellei DSM 13688.</title>
        <authorList>
            <person name="Xu Z."/>
            <person name="Masuda Y."/>
            <person name="Itoh H."/>
            <person name="Senoo K."/>
        </authorList>
    </citation>
    <scope>NUCLEOTIDE SEQUENCE [LARGE SCALE GENOMIC DNA]</scope>
    <source>
        <strain evidence="9 10">DSM 13688</strain>
    </source>
</reference>
<evidence type="ECO:0000256" key="5">
    <source>
        <dbReference type="ARBA" id="ARBA00037900"/>
    </source>
</evidence>
<protein>
    <recommendedName>
        <fullName evidence="6">nicotinamidase</fullName>
        <ecNumber evidence="6">3.5.1.19</ecNumber>
    </recommendedName>
    <alternativeName>
        <fullName evidence="7">Nicotinamide deamidase</fullName>
    </alternativeName>
</protein>
<evidence type="ECO:0000256" key="6">
    <source>
        <dbReference type="ARBA" id="ARBA00039017"/>
    </source>
</evidence>
<keyword evidence="3" id="KW-0479">Metal-binding</keyword>
<dbReference type="InterPro" id="IPR036380">
    <property type="entry name" value="Isochorismatase-like_sf"/>
</dbReference>
<keyword evidence="4" id="KW-0378">Hydrolase</keyword>
<comment type="caution">
    <text evidence="9">The sequence shown here is derived from an EMBL/GenBank/DDBJ whole genome shotgun (WGS) entry which is preliminary data.</text>
</comment>
<evidence type="ECO:0000256" key="4">
    <source>
        <dbReference type="ARBA" id="ARBA00022801"/>
    </source>
</evidence>
<organism evidence="9 10">
    <name type="scientific">Pelotalea chapellei</name>
    <dbReference type="NCBI Taxonomy" id="44671"/>
    <lineage>
        <taxon>Bacteria</taxon>
        <taxon>Pseudomonadati</taxon>
        <taxon>Thermodesulfobacteriota</taxon>
        <taxon>Desulfuromonadia</taxon>
        <taxon>Geobacterales</taxon>
        <taxon>Geobacteraceae</taxon>
        <taxon>Pelotalea</taxon>
    </lineage>
</organism>
<dbReference type="RefSeq" id="WP_214295926.1">
    <property type="nucleotide sequence ID" value="NZ_JAHDYS010000001.1"/>
</dbReference>
<dbReference type="Proteomes" id="UP000784128">
    <property type="component" value="Unassembled WGS sequence"/>
</dbReference>
<evidence type="ECO:0000259" key="8">
    <source>
        <dbReference type="Pfam" id="PF00857"/>
    </source>
</evidence>
<gene>
    <name evidence="9" type="ORF">KJB30_00250</name>
</gene>
<keyword evidence="2" id="KW-0662">Pyridine nucleotide biosynthesis</keyword>
<proteinExistence type="inferred from homology"/>
<sequence>MREKSALLIIDVQNDFCPGGALAVPLGDLVIEPLNRVAQQFADAGLPVLASRDWHPPTTRHFREFGGSWPAHCVQGSKGADFPSALLLPEGTMILSKGTTPELDGYSAFEGVTDDGMTLAQIVKELRVQRIYLGGLATDYCVLSTARDALRHGLEVAVLFDAVAGVDVQAGDSARAIEKMEAEGVGLITVEELLEKLNGKVD</sequence>
<dbReference type="EC" id="3.5.1.19" evidence="6"/>
<evidence type="ECO:0000256" key="3">
    <source>
        <dbReference type="ARBA" id="ARBA00022723"/>
    </source>
</evidence>
<name>A0ABS5U3I4_9BACT</name>
<dbReference type="Gene3D" id="3.40.50.850">
    <property type="entry name" value="Isochorismatase-like"/>
    <property type="match status" value="1"/>
</dbReference>
<dbReference type="PANTHER" id="PTHR11080:SF2">
    <property type="entry name" value="LD05707P"/>
    <property type="match status" value="1"/>
</dbReference>
<comment type="pathway">
    <text evidence="5">Cofactor biosynthesis; nicotinate biosynthesis; nicotinate from nicotinamide: step 1/1.</text>
</comment>
<accession>A0ABS5U3I4</accession>
<evidence type="ECO:0000256" key="1">
    <source>
        <dbReference type="ARBA" id="ARBA00006336"/>
    </source>
</evidence>
<dbReference type="EMBL" id="JAHDYS010000001">
    <property type="protein sequence ID" value="MBT1070210.1"/>
    <property type="molecule type" value="Genomic_DNA"/>
</dbReference>
<evidence type="ECO:0000256" key="7">
    <source>
        <dbReference type="ARBA" id="ARBA00043224"/>
    </source>
</evidence>
<dbReference type="InterPro" id="IPR052347">
    <property type="entry name" value="Isochorismatase_Nicotinamidase"/>
</dbReference>
<keyword evidence="10" id="KW-1185">Reference proteome</keyword>
<dbReference type="PANTHER" id="PTHR11080">
    <property type="entry name" value="PYRAZINAMIDASE/NICOTINAMIDASE"/>
    <property type="match status" value="1"/>
</dbReference>
<dbReference type="SUPFAM" id="SSF52499">
    <property type="entry name" value="Isochorismatase-like hydrolases"/>
    <property type="match status" value="1"/>
</dbReference>
<dbReference type="InterPro" id="IPR000868">
    <property type="entry name" value="Isochorismatase-like_dom"/>
</dbReference>
<evidence type="ECO:0000313" key="9">
    <source>
        <dbReference type="EMBL" id="MBT1070210.1"/>
    </source>
</evidence>
<evidence type="ECO:0000256" key="2">
    <source>
        <dbReference type="ARBA" id="ARBA00022642"/>
    </source>
</evidence>
<evidence type="ECO:0000313" key="10">
    <source>
        <dbReference type="Proteomes" id="UP000784128"/>
    </source>
</evidence>
<dbReference type="Pfam" id="PF00857">
    <property type="entry name" value="Isochorismatase"/>
    <property type="match status" value="1"/>
</dbReference>
<comment type="similarity">
    <text evidence="1">Belongs to the isochorismatase family.</text>
</comment>